<protein>
    <submittedName>
        <fullName evidence="1">Bed3367d-d3e2-4e09-84ac-ac7bd96f2b76</fullName>
    </submittedName>
</protein>
<dbReference type="Proteomes" id="UP000289323">
    <property type="component" value="Unassembled WGS sequence"/>
</dbReference>
<organism evidence="1 2">
    <name type="scientific">Thermothielavioides terrestris</name>
    <dbReference type="NCBI Taxonomy" id="2587410"/>
    <lineage>
        <taxon>Eukaryota</taxon>
        <taxon>Fungi</taxon>
        <taxon>Dikarya</taxon>
        <taxon>Ascomycota</taxon>
        <taxon>Pezizomycotina</taxon>
        <taxon>Sordariomycetes</taxon>
        <taxon>Sordariomycetidae</taxon>
        <taxon>Sordariales</taxon>
        <taxon>Chaetomiaceae</taxon>
        <taxon>Thermothielavioides</taxon>
    </lineage>
</organism>
<reference evidence="1 2" key="1">
    <citation type="submission" date="2018-04" db="EMBL/GenBank/DDBJ databases">
        <authorList>
            <person name="Huttner S."/>
            <person name="Dainat J."/>
        </authorList>
    </citation>
    <scope>NUCLEOTIDE SEQUENCE [LARGE SCALE GENOMIC DNA]</scope>
</reference>
<sequence>MCTTYTTYYSCGHLRSQRLVRCARRHEHLLATVRNTHSTLDCRSCAQQQRRRRQKQQRRRWWHDASDDGSVDFDLDLDLDVDLDVGHRDDRDYYDYEYECYERSYRHYPWREREWRRWLLMLD</sequence>
<accession>A0A3S4F459</accession>
<proteinExistence type="predicted"/>
<dbReference type="AlphaFoldDB" id="A0A3S4F459"/>
<dbReference type="EMBL" id="OUUZ01000011">
    <property type="protein sequence ID" value="SPQ24012.1"/>
    <property type="molecule type" value="Genomic_DNA"/>
</dbReference>
<name>A0A3S4F459_9PEZI</name>
<evidence type="ECO:0000313" key="1">
    <source>
        <dbReference type="EMBL" id="SPQ24012.1"/>
    </source>
</evidence>
<evidence type="ECO:0000313" key="2">
    <source>
        <dbReference type="Proteomes" id="UP000289323"/>
    </source>
</evidence>
<gene>
    <name evidence="1" type="ORF">TT172_LOCUS6431</name>
</gene>